<dbReference type="EMBL" id="AGNK02005376">
    <property type="status" value="NOT_ANNOTATED_CDS"/>
    <property type="molecule type" value="Genomic_DNA"/>
</dbReference>
<protein>
    <submittedName>
        <fullName evidence="1">Uncharacterized protein</fullName>
    </submittedName>
</protein>
<sequence>MQGCVRGCSCTHQTFQLAVVVVCAARCLPRSCTPLWPAAFYFTAVTFSGGMEQSG</sequence>
<dbReference type="Gramene" id="KQK87228">
    <property type="protein sequence ID" value="KQK87228"/>
    <property type="gene ID" value="SETIT_040797mg"/>
</dbReference>
<evidence type="ECO:0000313" key="1">
    <source>
        <dbReference type="EnsemblPlants" id="KQK87228"/>
    </source>
</evidence>
<dbReference type="InParanoid" id="K4APE9"/>
<dbReference type="Proteomes" id="UP000004995">
    <property type="component" value="Unassembled WGS sequence"/>
</dbReference>
<dbReference type="HOGENOM" id="CLU_3036008_0_0_1"/>
<reference evidence="1" key="2">
    <citation type="submission" date="2018-08" db="UniProtKB">
        <authorList>
            <consortium name="EnsemblPlants"/>
        </authorList>
    </citation>
    <scope>IDENTIFICATION</scope>
    <source>
        <strain evidence="1">Yugu1</strain>
    </source>
</reference>
<organism evidence="1 2">
    <name type="scientific">Setaria italica</name>
    <name type="common">Foxtail millet</name>
    <name type="synonym">Panicum italicum</name>
    <dbReference type="NCBI Taxonomy" id="4555"/>
    <lineage>
        <taxon>Eukaryota</taxon>
        <taxon>Viridiplantae</taxon>
        <taxon>Streptophyta</taxon>
        <taxon>Embryophyta</taxon>
        <taxon>Tracheophyta</taxon>
        <taxon>Spermatophyta</taxon>
        <taxon>Magnoliopsida</taxon>
        <taxon>Liliopsida</taxon>
        <taxon>Poales</taxon>
        <taxon>Poaceae</taxon>
        <taxon>PACMAD clade</taxon>
        <taxon>Panicoideae</taxon>
        <taxon>Panicodae</taxon>
        <taxon>Paniceae</taxon>
        <taxon>Cenchrinae</taxon>
        <taxon>Setaria</taxon>
    </lineage>
</organism>
<dbReference type="AlphaFoldDB" id="K4APE9"/>
<evidence type="ECO:0000313" key="2">
    <source>
        <dbReference type="Proteomes" id="UP000004995"/>
    </source>
</evidence>
<reference evidence="2" key="1">
    <citation type="journal article" date="2012" name="Nat. Biotechnol.">
        <title>Reference genome sequence of the model plant Setaria.</title>
        <authorList>
            <person name="Bennetzen J.L."/>
            <person name="Schmutz J."/>
            <person name="Wang H."/>
            <person name="Percifield R."/>
            <person name="Hawkins J."/>
            <person name="Pontaroli A.C."/>
            <person name="Estep M."/>
            <person name="Feng L."/>
            <person name="Vaughn J.N."/>
            <person name="Grimwood J."/>
            <person name="Jenkins J."/>
            <person name="Barry K."/>
            <person name="Lindquist E."/>
            <person name="Hellsten U."/>
            <person name="Deshpande S."/>
            <person name="Wang X."/>
            <person name="Wu X."/>
            <person name="Mitros T."/>
            <person name="Triplett J."/>
            <person name="Yang X."/>
            <person name="Ye C.Y."/>
            <person name="Mauro-Herrera M."/>
            <person name="Wang L."/>
            <person name="Li P."/>
            <person name="Sharma M."/>
            <person name="Sharma R."/>
            <person name="Ronald P.C."/>
            <person name="Panaud O."/>
            <person name="Kellogg E.A."/>
            <person name="Brutnell T.P."/>
            <person name="Doust A.N."/>
            <person name="Tuskan G.A."/>
            <person name="Rokhsar D."/>
            <person name="Devos K.M."/>
        </authorList>
    </citation>
    <scope>NUCLEOTIDE SEQUENCE [LARGE SCALE GENOMIC DNA]</scope>
    <source>
        <strain evidence="2">cv. Yugu1</strain>
    </source>
</reference>
<accession>K4APE9</accession>
<name>K4APE9_SETIT</name>
<keyword evidence="2" id="KW-1185">Reference proteome</keyword>
<dbReference type="EnsemblPlants" id="KQK87228">
    <property type="protein sequence ID" value="KQK87228"/>
    <property type="gene ID" value="SETIT_040797mg"/>
</dbReference>
<proteinExistence type="predicted"/>